<dbReference type="GO" id="GO:0000976">
    <property type="term" value="F:transcription cis-regulatory region binding"/>
    <property type="evidence" value="ECO:0007669"/>
    <property type="project" value="TreeGrafter"/>
</dbReference>
<dbReference type="PANTHER" id="PTHR30055">
    <property type="entry name" value="HTH-TYPE TRANSCRIPTIONAL REGULATOR RUTR"/>
    <property type="match status" value="1"/>
</dbReference>
<evidence type="ECO:0000313" key="5">
    <source>
        <dbReference type="Proteomes" id="UP000032221"/>
    </source>
</evidence>
<dbReference type="InterPro" id="IPR009057">
    <property type="entry name" value="Homeodomain-like_sf"/>
</dbReference>
<evidence type="ECO:0000256" key="2">
    <source>
        <dbReference type="PROSITE-ProRule" id="PRU00335"/>
    </source>
</evidence>
<organism evidence="4 5">
    <name type="scientific">Mycolicibacterium llatzerense</name>
    <dbReference type="NCBI Taxonomy" id="280871"/>
    <lineage>
        <taxon>Bacteria</taxon>
        <taxon>Bacillati</taxon>
        <taxon>Actinomycetota</taxon>
        <taxon>Actinomycetes</taxon>
        <taxon>Mycobacteriales</taxon>
        <taxon>Mycobacteriaceae</taxon>
        <taxon>Mycolicibacterium</taxon>
    </lineage>
</organism>
<dbReference type="PATRIC" id="fig|280871.6.peg.3792"/>
<feature type="DNA-binding region" description="H-T-H motif" evidence="2">
    <location>
        <begin position="34"/>
        <end position="53"/>
    </location>
</feature>
<dbReference type="STRING" id="280871.TL10_18340"/>
<dbReference type="Proteomes" id="UP000032221">
    <property type="component" value="Unassembled WGS sequence"/>
</dbReference>
<dbReference type="AlphaFoldDB" id="A0A0D1LHN7"/>
<feature type="domain" description="HTH tetR-type" evidence="3">
    <location>
        <begin position="11"/>
        <end position="71"/>
    </location>
</feature>
<name>A0A0D1LHN7_9MYCO</name>
<dbReference type="InterPro" id="IPR050109">
    <property type="entry name" value="HTH-type_TetR-like_transc_reg"/>
</dbReference>
<dbReference type="PROSITE" id="PS50977">
    <property type="entry name" value="HTH_TETR_2"/>
    <property type="match status" value="1"/>
</dbReference>
<dbReference type="InterPro" id="IPR041642">
    <property type="entry name" value="KstR_C"/>
</dbReference>
<dbReference type="Pfam" id="PF17925">
    <property type="entry name" value="TetR_C_20"/>
    <property type="match status" value="1"/>
</dbReference>
<dbReference type="PANTHER" id="PTHR30055:SF242">
    <property type="entry name" value="HTH-TYPE TRANSCRIPTIONAL REPRESSOR KSTR"/>
    <property type="match status" value="1"/>
</dbReference>
<evidence type="ECO:0000313" key="4">
    <source>
        <dbReference type="EMBL" id="KIU15546.1"/>
    </source>
</evidence>
<gene>
    <name evidence="4" type="ORF">TL10_18340</name>
</gene>
<evidence type="ECO:0000259" key="3">
    <source>
        <dbReference type="PROSITE" id="PS50977"/>
    </source>
</evidence>
<keyword evidence="5" id="KW-1185">Reference proteome</keyword>
<keyword evidence="1 2" id="KW-0238">DNA-binding</keyword>
<dbReference type="Pfam" id="PF00440">
    <property type="entry name" value="TetR_N"/>
    <property type="match status" value="1"/>
</dbReference>
<dbReference type="PRINTS" id="PR00455">
    <property type="entry name" value="HTHTETR"/>
</dbReference>
<dbReference type="InterPro" id="IPR001647">
    <property type="entry name" value="HTH_TetR"/>
</dbReference>
<proteinExistence type="predicted"/>
<comment type="caution">
    <text evidence="4">The sequence shown here is derived from an EMBL/GenBank/DDBJ whole genome shotgun (WGS) entry which is preliminary data.</text>
</comment>
<sequence>MRGAAGLSARDGRDIAILDAAVSVASMGGYDAVHMRTVAERTGIAVSSIYRRFPSKTYLLVCALTREVEQVQALRDWSAVPGGPQQRLVALSNCLHEQWQRDLPLTEALTRALVVADSTAAAEVERTMAVLNRLLAAALGGPSPSPRNQQLACLLGDVWLANLAAFISGRVPAAAARDNIDRAMALILRAQPATIAPHRYTV</sequence>
<dbReference type="Gene3D" id="1.10.357.10">
    <property type="entry name" value="Tetracycline Repressor, domain 2"/>
    <property type="match status" value="1"/>
</dbReference>
<dbReference type="EMBL" id="JXST01000026">
    <property type="protein sequence ID" value="KIU15546.1"/>
    <property type="molecule type" value="Genomic_DNA"/>
</dbReference>
<dbReference type="GO" id="GO:0003700">
    <property type="term" value="F:DNA-binding transcription factor activity"/>
    <property type="evidence" value="ECO:0007669"/>
    <property type="project" value="TreeGrafter"/>
</dbReference>
<dbReference type="SUPFAM" id="SSF46689">
    <property type="entry name" value="Homeodomain-like"/>
    <property type="match status" value="1"/>
</dbReference>
<protein>
    <submittedName>
        <fullName evidence="4">TetR family transcriptional regulator</fullName>
    </submittedName>
</protein>
<evidence type="ECO:0000256" key="1">
    <source>
        <dbReference type="ARBA" id="ARBA00023125"/>
    </source>
</evidence>
<reference evidence="4 5" key="1">
    <citation type="submission" date="2015-01" db="EMBL/GenBank/DDBJ databases">
        <title>Genome sequence of Mycobacterium llatzerense and Mycobacterium immunogenum recovered from brain abscess.</title>
        <authorList>
            <person name="Greninger A.L."/>
            <person name="Langelier C."/>
            <person name="Cunningham G."/>
            <person name="Chiu C.Y."/>
            <person name="Miller S."/>
        </authorList>
    </citation>
    <scope>NUCLEOTIDE SEQUENCE [LARGE SCALE GENOMIC DNA]</scope>
    <source>
        <strain evidence="4 5">CLUC14</strain>
    </source>
</reference>
<accession>A0A0D1LHN7</accession>